<dbReference type="Gene3D" id="3.40.50.300">
    <property type="entry name" value="P-loop containing nucleotide triphosphate hydrolases"/>
    <property type="match status" value="1"/>
</dbReference>
<evidence type="ECO:0000256" key="4">
    <source>
        <dbReference type="ARBA" id="ARBA00022840"/>
    </source>
</evidence>
<evidence type="ECO:0000313" key="6">
    <source>
        <dbReference type="EMBL" id="CAA9312569.1"/>
    </source>
</evidence>
<dbReference type="InterPro" id="IPR003439">
    <property type="entry name" value="ABC_transporter-like_ATP-bd"/>
</dbReference>
<dbReference type="PANTHER" id="PTHR43335">
    <property type="entry name" value="ABC TRANSPORTER, ATP-BINDING PROTEIN"/>
    <property type="match status" value="1"/>
</dbReference>
<evidence type="ECO:0000259" key="5">
    <source>
        <dbReference type="PROSITE" id="PS50893"/>
    </source>
</evidence>
<dbReference type="SUPFAM" id="SSF52540">
    <property type="entry name" value="P-loop containing nucleoside triphosphate hydrolases"/>
    <property type="match status" value="1"/>
</dbReference>
<dbReference type="PROSITE" id="PS50893">
    <property type="entry name" value="ABC_TRANSPORTER_2"/>
    <property type="match status" value="1"/>
</dbReference>
<feature type="domain" description="ABC transporter" evidence="5">
    <location>
        <begin position="1"/>
        <end position="202"/>
    </location>
</feature>
<accession>A0A6J4KS77</accession>
<keyword evidence="3" id="KW-0547">Nucleotide-binding</keyword>
<gene>
    <name evidence="6" type="ORF">AVDCRST_MAG89-1209</name>
</gene>
<proteinExistence type="inferred from homology"/>
<dbReference type="GO" id="GO:0016887">
    <property type="term" value="F:ATP hydrolysis activity"/>
    <property type="evidence" value="ECO:0007669"/>
    <property type="project" value="InterPro"/>
</dbReference>
<dbReference type="AlphaFoldDB" id="A0A6J4KS77"/>
<dbReference type="InterPro" id="IPR003593">
    <property type="entry name" value="AAA+_ATPase"/>
</dbReference>
<evidence type="ECO:0000256" key="2">
    <source>
        <dbReference type="ARBA" id="ARBA00022448"/>
    </source>
</evidence>
<dbReference type="Pfam" id="PF00005">
    <property type="entry name" value="ABC_tran"/>
    <property type="match status" value="1"/>
</dbReference>
<dbReference type="InterPro" id="IPR027417">
    <property type="entry name" value="P-loop_NTPase"/>
</dbReference>
<sequence>MGLVGPNGAGKSTLIRLLLGYLRPTTGEASIAGLTPRTYAEKHGVGYVSESLAIPPGWTVRGALQAFAALGDLEGNVQEQIEAALRQLGIEGVADRRVSALSKGNLQRLGIAQALLGERTLLILDEPLDGLDPEWIVRLRSILAAWRAADPRRVLLVASHNLDEVERITDQVAVLDGGKLREVVELRGAPGLPMYHLEVNDAGSAALVLELFPAAHAVNATAFQVTIPDLTELNRRVAVLLERGGQ</sequence>
<dbReference type="EMBL" id="CADCTV010000269">
    <property type="protein sequence ID" value="CAA9312569.1"/>
    <property type="molecule type" value="Genomic_DNA"/>
</dbReference>
<dbReference type="InterPro" id="IPR017871">
    <property type="entry name" value="ABC_transporter-like_CS"/>
</dbReference>
<keyword evidence="2" id="KW-0813">Transport</keyword>
<dbReference type="PROSITE" id="PS00211">
    <property type="entry name" value="ABC_TRANSPORTER_1"/>
    <property type="match status" value="1"/>
</dbReference>
<protein>
    <recommendedName>
        <fullName evidence="5">ABC transporter domain-containing protein</fullName>
    </recommendedName>
</protein>
<dbReference type="CDD" id="cd03230">
    <property type="entry name" value="ABC_DR_subfamily_A"/>
    <property type="match status" value="1"/>
</dbReference>
<keyword evidence="4" id="KW-0067">ATP-binding</keyword>
<reference evidence="6" key="1">
    <citation type="submission" date="2020-02" db="EMBL/GenBank/DDBJ databases">
        <authorList>
            <person name="Meier V. D."/>
        </authorList>
    </citation>
    <scope>NUCLEOTIDE SEQUENCE</scope>
    <source>
        <strain evidence="6">AVDCRST_MAG89</strain>
    </source>
</reference>
<dbReference type="GO" id="GO:0005524">
    <property type="term" value="F:ATP binding"/>
    <property type="evidence" value="ECO:0007669"/>
    <property type="project" value="UniProtKB-KW"/>
</dbReference>
<name>A0A6J4KS77_9BACT</name>
<comment type="similarity">
    <text evidence="1">Belongs to the ABC transporter superfamily.</text>
</comment>
<evidence type="ECO:0000256" key="1">
    <source>
        <dbReference type="ARBA" id="ARBA00005417"/>
    </source>
</evidence>
<evidence type="ECO:0000256" key="3">
    <source>
        <dbReference type="ARBA" id="ARBA00022741"/>
    </source>
</evidence>
<dbReference type="SMART" id="SM00382">
    <property type="entry name" value="AAA"/>
    <property type="match status" value="1"/>
</dbReference>
<feature type="non-terminal residue" evidence="6">
    <location>
        <position position="246"/>
    </location>
</feature>
<organism evidence="6">
    <name type="scientific">uncultured Gemmatimonadota bacterium</name>
    <dbReference type="NCBI Taxonomy" id="203437"/>
    <lineage>
        <taxon>Bacteria</taxon>
        <taxon>Pseudomonadati</taxon>
        <taxon>Gemmatimonadota</taxon>
        <taxon>environmental samples</taxon>
    </lineage>
</organism>